<feature type="region of interest" description="Disordered" evidence="1">
    <location>
        <begin position="717"/>
        <end position="743"/>
    </location>
</feature>
<name>A0A061IYY8_TRYRA</name>
<dbReference type="SUPFAM" id="SSF48371">
    <property type="entry name" value="ARM repeat"/>
    <property type="match status" value="1"/>
</dbReference>
<accession>A0A061IYY8</accession>
<gene>
    <name evidence="2" type="ORF">TRSC58_05018</name>
</gene>
<feature type="compositionally biased region" description="Acidic residues" evidence="1">
    <location>
        <begin position="1293"/>
        <end position="1311"/>
    </location>
</feature>
<feature type="region of interest" description="Disordered" evidence="1">
    <location>
        <begin position="949"/>
        <end position="974"/>
    </location>
</feature>
<reference evidence="2 3" key="1">
    <citation type="submission" date="2013-07" db="EMBL/GenBank/DDBJ databases">
        <authorList>
            <person name="Stoco P.H."/>
            <person name="Wagner G."/>
            <person name="Gerber A."/>
            <person name="Zaha A."/>
            <person name="Thompson C."/>
            <person name="Bartholomeu D.C."/>
            <person name="Luckemeyer D.D."/>
            <person name="Bahia D."/>
            <person name="Loreto E."/>
            <person name="Prestes E.B."/>
            <person name="Lima F.M."/>
            <person name="Rodrigues-Luiz G."/>
            <person name="Vallejo G.A."/>
            <person name="Filho J.F."/>
            <person name="Monteiro K.M."/>
            <person name="Tyler K.M."/>
            <person name="de Almeida L.G."/>
            <person name="Ortiz M.F."/>
            <person name="Siervo M.A."/>
            <person name="de Moraes M.H."/>
            <person name="Cunha O.L."/>
            <person name="Mendonca-Neto R."/>
            <person name="Silva R."/>
            <person name="Teixeira S.M."/>
            <person name="Murta S.M."/>
            <person name="Sincero T.C."/>
            <person name="Mendes T.A."/>
            <person name="Urmenyi T.P."/>
            <person name="Silva V.G."/>
            <person name="da Rocha W.D."/>
            <person name="Andersson B."/>
            <person name="Romanha A.J."/>
            <person name="Steindel M."/>
            <person name="de Vasconcelos A.T."/>
            <person name="Grisard E.C."/>
        </authorList>
    </citation>
    <scope>NUCLEOTIDE SEQUENCE [LARGE SCALE GENOMIC DNA]</scope>
    <source>
        <strain evidence="2 3">SC58</strain>
    </source>
</reference>
<dbReference type="EMBL" id="AUPL01005018">
    <property type="protein sequence ID" value="ESL07295.1"/>
    <property type="molecule type" value="Genomic_DNA"/>
</dbReference>
<dbReference type="Proteomes" id="UP000031737">
    <property type="component" value="Unassembled WGS sequence"/>
</dbReference>
<evidence type="ECO:0000313" key="3">
    <source>
        <dbReference type="Proteomes" id="UP000031737"/>
    </source>
</evidence>
<evidence type="ECO:0000256" key="1">
    <source>
        <dbReference type="SAM" id="MobiDB-lite"/>
    </source>
</evidence>
<feature type="region of interest" description="Disordered" evidence="1">
    <location>
        <begin position="779"/>
        <end position="803"/>
    </location>
</feature>
<organism evidence="2 3">
    <name type="scientific">Trypanosoma rangeli SC58</name>
    <dbReference type="NCBI Taxonomy" id="429131"/>
    <lineage>
        <taxon>Eukaryota</taxon>
        <taxon>Discoba</taxon>
        <taxon>Euglenozoa</taxon>
        <taxon>Kinetoplastea</taxon>
        <taxon>Metakinetoplastina</taxon>
        <taxon>Trypanosomatida</taxon>
        <taxon>Trypanosomatidae</taxon>
        <taxon>Trypanosoma</taxon>
        <taxon>Herpetosoma</taxon>
    </lineage>
</organism>
<dbReference type="OrthoDB" id="248893at2759"/>
<sequence>MSSPVVISEEEAEAVIMSGEALQQLASRLNGEDRGGEPFVMLEDGVGFMELLREVVAHHAAGLPGGGHALDERQERAVTNEGRGTLAVNPQQRSLLALRRVVFELQPGLLATVLSILHAPHMMADGDAVCCLFRGALHLLQTVVLACCTSPERFVQLRPDASASLEALELFETCTDLLHRLGAISIVLELLHDHFPPTVRLAAAQLLFIMLLRDGGTASQAADSYTRDALSSPGHLDILLTALAATDAYTNAAAMHAPVGGVQKSGPGVQETWLSHRTTFNEMGGDSATAATLPELCLTVRLHIAACVRELANTHYARFTGDEVLDVLLRISDTDCSGDLRALCIETMHVIVRSCSPSQWTALRFKKELTTLCFTQLGRECNHDALRATLCLLEALILKDACSSSAGEALCGDAGGDKHGQLSVCELLLALFADRALAALIGDAVAPSGSSRRTKASSGRRHTSESRQSHQRGQIDVSLPERQQGRAGSTIAHETFLTGTTVACLSARCMRLLLQHAPYYRHGAFCLVQHLPSFSQLLEASVQLATFLDGGQQGDDALSRGGCERGRGGNAPTKGNDRGVDEASLMLAVELAILVGLCFAQDPRARQLVAAEFCRHHVEAQQTRSALISNLNLVSLSYFAAAQGCGDVEAIVDVTGRRLNTLRAVTWDTPDRPSRAAVQRLFTAQESRWNNEGVCAASPFPSLSTPDMRDAKCFADVDSGNGPHGRANAAEADNPGMGDEEEVPALPRASDQHRLQRLTFIVLSYAIHYTFKFSTSGVAAAAPRGTTDDSLREGSAPAAAGREARVSKGSRYYDTYMLDASKRGATREEAKGPRTPVENSFLFPLQGDHPRRGRGRRTSSTQATGTGAVDDGVTSAPEGPAAESTAGEALLFLRFHRSLRLFCDLAQFYTPHPTSMLSRTAVYQATEEKGMVRRQGRREAQRTIAKILQEAKDAASPSQRLQSQQATRPRRGHAPHLGLLGINTRAWSIDELQEEDLFYFCIPYQQLTTESLQYTRRRAVAHGQRLKKEFSITPQVAKARRWLLHDAIANIMPGVVHALSQFIRWFDAYDADVVKLPLLIYFVDDEVRGGGGAESSHTGEHQNPPPQWRGEGAQPPGGAKQRGSGREGVAASPPASLPAAAKVALHAGNLISMQQQIAFYFQHRDQWPSPEGRDAQSQEGSASVAAPTQGGMPDRACVSTSPSVVQGDARGVVTPIRGSTSAAPLPSTARKSVLMRDIEREIERLQKLDVRSMAGNPEVAGASLLPDMAVGPYGDMFTPHTAGVMGGLGRRDDDDDDDDTAVEEESDDFDELTAMKKVNHAWVTSHADAEKNI</sequence>
<protein>
    <recommendedName>
        <fullName evidence="4">Casein kinase II, alpha chain</fullName>
    </recommendedName>
</protein>
<evidence type="ECO:0000313" key="2">
    <source>
        <dbReference type="EMBL" id="ESL07295.1"/>
    </source>
</evidence>
<dbReference type="VEuPathDB" id="TriTrypDB:TRSC58_05018"/>
<proteinExistence type="predicted"/>
<feature type="region of interest" description="Disordered" evidence="1">
    <location>
        <begin position="447"/>
        <end position="487"/>
    </location>
</feature>
<feature type="region of interest" description="Disordered" evidence="1">
    <location>
        <begin position="1284"/>
        <end position="1311"/>
    </location>
</feature>
<feature type="region of interest" description="Disordered" evidence="1">
    <location>
        <begin position="1166"/>
        <end position="1204"/>
    </location>
</feature>
<feature type="compositionally biased region" description="Polar residues" evidence="1">
    <location>
        <begin position="956"/>
        <end position="967"/>
    </location>
</feature>
<feature type="region of interest" description="Disordered" evidence="1">
    <location>
        <begin position="824"/>
        <end position="882"/>
    </location>
</feature>
<feature type="region of interest" description="Disordered" evidence="1">
    <location>
        <begin position="558"/>
        <end position="577"/>
    </location>
</feature>
<keyword evidence="3" id="KW-1185">Reference proteome</keyword>
<dbReference type="InterPro" id="IPR016024">
    <property type="entry name" value="ARM-type_fold"/>
</dbReference>
<evidence type="ECO:0008006" key="4">
    <source>
        <dbReference type="Google" id="ProtNLM"/>
    </source>
</evidence>
<feature type="region of interest" description="Disordered" evidence="1">
    <location>
        <begin position="1090"/>
        <end position="1134"/>
    </location>
</feature>
<feature type="compositionally biased region" description="Basic and acidic residues" evidence="1">
    <location>
        <begin position="1166"/>
        <end position="1176"/>
    </location>
</feature>
<feature type="compositionally biased region" description="Low complexity" evidence="1">
    <location>
        <begin position="858"/>
        <end position="868"/>
    </location>
</feature>
<feature type="compositionally biased region" description="Basic residues" evidence="1">
    <location>
        <begin position="452"/>
        <end position="461"/>
    </location>
</feature>
<comment type="caution">
    <text evidence="2">The sequence shown here is derived from an EMBL/GenBank/DDBJ whole genome shotgun (WGS) entry which is preliminary data.</text>
</comment>